<feature type="region of interest" description="Disordered" evidence="1">
    <location>
        <begin position="328"/>
        <end position="584"/>
    </location>
</feature>
<feature type="region of interest" description="Disordered" evidence="1">
    <location>
        <begin position="130"/>
        <end position="153"/>
    </location>
</feature>
<dbReference type="UCSC" id="CG31921-RA">
    <property type="organism name" value="d. melanogaster"/>
</dbReference>
<evidence type="ECO:0000313" key="2">
    <source>
        <dbReference type="EMBL" id="AAN10495.1"/>
    </source>
</evidence>
<feature type="compositionally biased region" description="Basic residues" evidence="1">
    <location>
        <begin position="552"/>
        <end position="564"/>
    </location>
</feature>
<evidence type="ECO:0000256" key="1">
    <source>
        <dbReference type="SAM" id="MobiDB-lite"/>
    </source>
</evidence>
<feature type="compositionally biased region" description="Basic and acidic residues" evidence="1">
    <location>
        <begin position="566"/>
        <end position="582"/>
    </location>
</feature>
<feature type="compositionally biased region" description="Pro residues" evidence="1">
    <location>
        <begin position="142"/>
        <end position="153"/>
    </location>
</feature>
<dbReference type="VEuPathDB" id="VectorBase:FBgn0051921"/>
<dbReference type="RefSeq" id="NP_722627.1">
    <property type="nucleotide sequence ID" value="NM_164380.2"/>
</dbReference>
<keyword evidence="4" id="KW-1185">Reference proteome</keyword>
<dbReference type="AGR" id="FB:FBgn0051921"/>
<dbReference type="InParanoid" id="Q8IPV8"/>
<dbReference type="PaxDb" id="7227-FBpp0077755"/>
<organism evidence="2 4">
    <name type="scientific">Drosophila melanogaster</name>
    <name type="common">Fruit fly</name>
    <dbReference type="NCBI Taxonomy" id="7227"/>
    <lineage>
        <taxon>Eukaryota</taxon>
        <taxon>Metazoa</taxon>
        <taxon>Ecdysozoa</taxon>
        <taxon>Arthropoda</taxon>
        <taxon>Hexapoda</taxon>
        <taxon>Insecta</taxon>
        <taxon>Pterygota</taxon>
        <taxon>Neoptera</taxon>
        <taxon>Endopterygota</taxon>
        <taxon>Diptera</taxon>
        <taxon>Brachycera</taxon>
        <taxon>Muscomorpha</taxon>
        <taxon>Ephydroidea</taxon>
        <taxon>Drosophilidae</taxon>
        <taxon>Drosophila</taxon>
        <taxon>Sophophora</taxon>
    </lineage>
</organism>
<reference evidence="2 4" key="2">
    <citation type="journal article" date="2002" name="Genome Biol.">
        <title>Finishing a whole-genome shotgun: release 3 of the Drosophila melanogaster euchromatic genome sequence.</title>
        <authorList>
            <person name="Celniker S.E."/>
            <person name="Wheeler D.A."/>
            <person name="Kronmiller B."/>
            <person name="Carlson J.W."/>
            <person name="Halpern A."/>
            <person name="Patel S."/>
            <person name="Adams M."/>
            <person name="Champe M."/>
            <person name="Dugan S.P."/>
            <person name="Frise E."/>
            <person name="Hodgson A."/>
            <person name="George R.A."/>
            <person name="Hoskins R.A."/>
            <person name="Laverty T."/>
            <person name="Muzny D.M."/>
            <person name="Nelson C.R."/>
            <person name="Pacleb J.M."/>
            <person name="Park S."/>
            <person name="Pfeiffer B.D."/>
            <person name="Richards S."/>
            <person name="Sodergren E.J."/>
            <person name="Svirskas R."/>
            <person name="Tabor P.E."/>
            <person name="Wan K."/>
            <person name="Stapleton M."/>
            <person name="Sutton G.G."/>
            <person name="Venter C."/>
            <person name="Weinstock G."/>
            <person name="Scherer S.E."/>
            <person name="Myers E.W."/>
            <person name="Gibbs R.A."/>
            <person name="Rubin G.M."/>
        </authorList>
    </citation>
    <scope>NUCLEOTIDE SEQUENCE [LARGE SCALE GENOMIC DNA]</scope>
    <source>
        <strain evidence="4">Berkeley</strain>
    </source>
</reference>
<dbReference type="FlyBase" id="FBgn0051921">
    <property type="gene designation" value="CG31921"/>
</dbReference>
<reference evidence="2 4" key="10">
    <citation type="journal article" date="2015" name="G3 (Bethesda)">
        <title>Gene Model Annotations for Drosophila melanogaster: The Rule-Benders.</title>
        <authorList>
            <consortium name="FlyBase Consortium"/>
            <person name="Crosby M.A."/>
            <person name="Gramates L.S."/>
            <person name="Dos Santos G."/>
            <person name="Matthews B.B."/>
            <person name="St Pierre S.E."/>
            <person name="Zhou P."/>
            <person name="Schroeder A.J."/>
            <person name="Falls K."/>
            <person name="Emmert D.B."/>
            <person name="Russo S.M."/>
            <person name="Gelbart W.M."/>
            <person name="null"/>
        </authorList>
    </citation>
    <scope>NUCLEOTIDE SEQUENCE [LARGE SCALE GENOMIC DNA]</scope>
    <source>
        <strain evidence="4">Berkeley</strain>
    </source>
</reference>
<reference evidence="2 4" key="8">
    <citation type="journal article" date="2007" name="Science">
        <title>Sequence finishing and mapping of Drosophila melanogaster heterochromatin.</title>
        <authorList>
            <person name="Hoskins R.A."/>
            <person name="Carlson J.W."/>
            <person name="Kennedy C."/>
            <person name="Acevedo D."/>
            <person name="Evans-Holm M."/>
            <person name="Frise E."/>
            <person name="Wan K.H."/>
            <person name="Park S."/>
            <person name="Mendez-Lago M."/>
            <person name="Rossi F."/>
            <person name="Villasante A."/>
            <person name="Dimitri P."/>
            <person name="Karpen G.H."/>
            <person name="Celniker S.E."/>
        </authorList>
    </citation>
    <scope>NUCLEOTIDE SEQUENCE [LARGE SCALE GENOMIC DNA]</scope>
    <source>
        <strain evidence="4">Berkeley</strain>
    </source>
</reference>
<reference evidence="2 4" key="5">
    <citation type="journal article" date="2002" name="Genome Biol.">
        <title>Heterochromatic sequences in a Drosophila whole-genome shotgun assembly.</title>
        <authorList>
            <person name="Hoskins R.A."/>
            <person name="Smith C.D."/>
            <person name="Carlson J.W."/>
            <person name="Carvalho A.B."/>
            <person name="Halpern A."/>
            <person name="Kaminker J.S."/>
            <person name="Kennedy C."/>
            <person name="Mungall C.J."/>
            <person name="Sullivan B.A."/>
            <person name="Sutton G.G."/>
            <person name="Yasuhara J.C."/>
            <person name="Wakimoto B.T."/>
            <person name="Myers E.W."/>
            <person name="Celniker S.E."/>
            <person name="Rubin G.M."/>
            <person name="Karpen G.H."/>
        </authorList>
    </citation>
    <scope>NUCLEOTIDE SEQUENCE [LARGE SCALE GENOMIC DNA]</scope>
    <source>
        <strain evidence="4">Berkeley</strain>
    </source>
</reference>
<feature type="compositionally biased region" description="Basic and acidic residues" evidence="1">
    <location>
        <begin position="516"/>
        <end position="544"/>
    </location>
</feature>
<protein>
    <submittedName>
        <fullName evidence="2">Uncharacterized protein</fullName>
    </submittedName>
</protein>
<dbReference type="AlphaFoldDB" id="Q8IPV8"/>
<dbReference type="BioGRID-ORCS" id="319027">
    <property type="hits" value="0 hits in 1 CRISPR screen"/>
</dbReference>
<dbReference type="EMBL" id="AE014134">
    <property type="protein sequence ID" value="AAN10495.1"/>
    <property type="molecule type" value="Genomic_DNA"/>
</dbReference>
<evidence type="ECO:0000313" key="3">
    <source>
        <dbReference type="FlyBase" id="FBgn0051921"/>
    </source>
</evidence>
<feature type="compositionally biased region" description="Gly residues" evidence="1">
    <location>
        <begin position="330"/>
        <end position="341"/>
    </location>
</feature>
<dbReference type="OMA" id="ICDCLYG"/>
<feature type="compositionally biased region" description="Basic and acidic residues" evidence="1">
    <location>
        <begin position="477"/>
        <end position="487"/>
    </location>
</feature>
<feature type="compositionally biased region" description="Basic and acidic residues" evidence="1">
    <location>
        <begin position="365"/>
        <end position="467"/>
    </location>
</feature>
<dbReference type="Bgee" id="FBgn0051921">
    <property type="expression patterns" value="Expressed in early elongation stage spermatid (Drosophila) in testis and 52 other cell types or tissues"/>
</dbReference>
<evidence type="ECO:0000313" key="4">
    <source>
        <dbReference type="Proteomes" id="UP000000803"/>
    </source>
</evidence>
<dbReference type="HOGENOM" id="CLU_017142_0_0_1"/>
<proteinExistence type="predicted"/>
<gene>
    <name evidence="2" type="primary">NEST:bs08h12</name>
    <name evidence="2" type="synonym">Dmel\CG31921</name>
    <name evidence="2 3" type="ORF">CG31921</name>
    <name evidence="2" type="ORF">Dmel_CG31921</name>
</gene>
<reference evidence="2 4" key="4">
    <citation type="journal article" date="2002" name="Genome Biol.">
        <title>The transposable elements of the Drosophila melanogaster euchromatin: a genomics perspective.</title>
        <authorList>
            <person name="Kaminker J.S."/>
            <person name="Bergman C.M."/>
            <person name="Kronmiller B."/>
            <person name="Carlson J."/>
            <person name="Svirskas R."/>
            <person name="Patel S."/>
            <person name="Frise E."/>
            <person name="Wheeler D.A."/>
            <person name="Lewis S.E."/>
            <person name="Rubin G.M."/>
            <person name="Ashburner M."/>
            <person name="Celniker S.E."/>
        </authorList>
    </citation>
    <scope>NUCLEOTIDE SEQUENCE [LARGE SCALE GENOMIC DNA]</scope>
    <source>
        <strain evidence="4">Berkeley</strain>
    </source>
</reference>
<dbReference type="STRING" id="7227.FBpp0077755"/>
<dbReference type="OrthoDB" id="7871858at2759"/>
<feature type="compositionally biased region" description="Polar residues" evidence="1">
    <location>
        <begin position="500"/>
        <end position="515"/>
    </location>
</feature>
<reference evidence="2 4" key="6">
    <citation type="journal article" date="2005" name="PLoS Comput. Biol.">
        <title>Combined evidence annotation of transposable elements in genome sequences.</title>
        <authorList>
            <person name="Quesneville H."/>
            <person name="Bergman C.M."/>
            <person name="Andrieu O."/>
            <person name="Autard D."/>
            <person name="Nouaud D."/>
            <person name="Ashburner M."/>
            <person name="Anxolabehere D."/>
        </authorList>
    </citation>
    <scope>NUCLEOTIDE SEQUENCE [LARGE SCALE GENOMIC DNA]</scope>
    <source>
        <strain evidence="4">Berkeley</strain>
    </source>
</reference>
<dbReference type="KEGG" id="dme:Dmel_CG31921"/>
<reference evidence="2 4" key="9">
    <citation type="journal article" date="2015" name="G3 (Bethesda)">
        <title>Gene Model Annotations for Drosophila melanogaster: Impact of High-Throughput Data.</title>
        <authorList>
            <consortium name="FlyBase Consortium"/>
            <person name="Matthews B.B."/>
            <person name="Dos Santos G."/>
            <person name="Crosby M.A."/>
            <person name="Emmert D.B."/>
            <person name="St Pierre S.E."/>
            <person name="Gramates L.S."/>
            <person name="Zhou P."/>
            <person name="Schroeder A.J."/>
            <person name="Falls K."/>
            <person name="Strelets V."/>
            <person name="Russo S.M."/>
            <person name="Gelbart W.M."/>
            <person name="null"/>
        </authorList>
    </citation>
    <scope>NUCLEOTIDE SEQUENCE [LARGE SCALE GENOMIC DNA]</scope>
    <source>
        <strain evidence="4">Berkeley</strain>
    </source>
</reference>
<reference evidence="2 4" key="3">
    <citation type="journal article" date="2002" name="Genome Biol.">
        <title>Annotation of the Drosophila melanogaster euchromatic genome: a systematic review.</title>
        <authorList>
            <person name="Misra S."/>
            <person name="Crosby M.A."/>
            <person name="Mungall C.J."/>
            <person name="Matthews B.B."/>
            <person name="Campbell K.S."/>
            <person name="Hradecky P."/>
            <person name="Huang Y."/>
            <person name="Kaminker J.S."/>
            <person name="Millburn G.H."/>
            <person name="Prochnik S.E."/>
            <person name="Smith C.D."/>
            <person name="Tupy J.L."/>
            <person name="Whitfied E.J."/>
            <person name="Bayraktaroglu L."/>
            <person name="Berman B.P."/>
            <person name="Bettencourt B.R."/>
            <person name="Celniker S.E."/>
            <person name="de Grey A.D."/>
            <person name="Drysdale R.A."/>
            <person name="Harris N.L."/>
            <person name="Richter J."/>
            <person name="Russo S."/>
            <person name="Schroeder A.J."/>
            <person name="Shu S.Q."/>
            <person name="Stapleton M."/>
            <person name="Yamada C."/>
            <person name="Ashburner M."/>
            <person name="Gelbart W.M."/>
            <person name="Rubin G.M."/>
            <person name="Lewis S.E."/>
        </authorList>
    </citation>
    <scope>GENOME REANNOTATION</scope>
    <source>
        <strain evidence="4">Berkeley</strain>
    </source>
</reference>
<dbReference type="Proteomes" id="UP000000803">
    <property type="component" value="Chromosome 2L"/>
</dbReference>
<dbReference type="GeneID" id="319027"/>
<reference evidence="2 4" key="1">
    <citation type="journal article" date="2000" name="Science">
        <title>The genome sequence of Drosophila melanogaster.</title>
        <authorList>
            <person name="Adams M.D."/>
            <person name="Celniker S.E."/>
            <person name="Holt R.A."/>
            <person name="Evans C.A."/>
            <person name="Gocayne J.D."/>
            <person name="Amanatides P.G."/>
            <person name="Scherer S.E."/>
            <person name="Li P.W."/>
            <person name="Hoskins R.A."/>
            <person name="Galle R.F."/>
            <person name="George R.A."/>
            <person name="Lewis S.E."/>
            <person name="Richards S."/>
            <person name="Ashburner M."/>
            <person name="Henderson S.N."/>
            <person name="Sutton G.G."/>
            <person name="Wortman J.R."/>
            <person name="Yandell M.D."/>
            <person name="Zhang Q."/>
            <person name="Chen L.X."/>
            <person name="Brandon R.C."/>
            <person name="Rogers Y.H."/>
            <person name="Blazej R.G."/>
            <person name="Champe M."/>
            <person name="Pfeiffer B.D."/>
            <person name="Wan K.H."/>
            <person name="Doyle C."/>
            <person name="Baxter E.G."/>
            <person name="Helt G."/>
            <person name="Nelson C.R."/>
            <person name="Gabor G.L."/>
            <person name="Abril J.F."/>
            <person name="Agbayani A."/>
            <person name="An H.J."/>
            <person name="Andrews-Pfannkoch C."/>
            <person name="Baldwin D."/>
            <person name="Ballew R.M."/>
            <person name="Basu A."/>
            <person name="Baxendale J."/>
            <person name="Bayraktaroglu L."/>
            <person name="Beasley E.M."/>
            <person name="Beeson K.Y."/>
            <person name="Benos P.V."/>
            <person name="Berman B.P."/>
            <person name="Bhandari D."/>
            <person name="Bolshakov S."/>
            <person name="Borkova D."/>
            <person name="Botchan M.R."/>
            <person name="Bouck J."/>
            <person name="Brokstein P."/>
            <person name="Brottier P."/>
            <person name="Burtis K.C."/>
            <person name="Busam D.A."/>
            <person name="Butler H."/>
            <person name="Cadieu E."/>
            <person name="Center A."/>
            <person name="Chandra I."/>
            <person name="Cherry J.M."/>
            <person name="Cawley S."/>
            <person name="Dahlke C."/>
            <person name="Davenport L.B."/>
            <person name="Davies P."/>
            <person name="de Pablos B."/>
            <person name="Delcher A."/>
            <person name="Deng Z."/>
            <person name="Mays A.D."/>
            <person name="Dew I."/>
            <person name="Dietz S.M."/>
            <person name="Dodson K."/>
            <person name="Doup L.E."/>
            <person name="Downes M."/>
            <person name="Dugan-Rocha S."/>
            <person name="Dunkov B.C."/>
            <person name="Dunn P."/>
            <person name="Durbin K.J."/>
            <person name="Evangelista C.C."/>
            <person name="Ferraz C."/>
            <person name="Ferriera S."/>
            <person name="Fleischmann W."/>
            <person name="Fosler C."/>
            <person name="Gabrielian A.E."/>
            <person name="Garg N.S."/>
            <person name="Gelbart W.M."/>
            <person name="Glasser K."/>
            <person name="Glodek A."/>
            <person name="Gong F."/>
            <person name="Gorrell J.H."/>
            <person name="Gu Z."/>
            <person name="Guan P."/>
            <person name="Harris M."/>
            <person name="Harris N.L."/>
            <person name="Harvey D."/>
            <person name="Heiman T.J."/>
            <person name="Hernandez J.R."/>
            <person name="Houck J."/>
            <person name="Hostin D."/>
            <person name="Houston K.A."/>
            <person name="Howland T.J."/>
            <person name="Wei M.H."/>
            <person name="Ibegwam C."/>
            <person name="Jalali M."/>
            <person name="Kalush F."/>
            <person name="Karpen G.H."/>
            <person name="Ke Z."/>
            <person name="Kennison J.A."/>
            <person name="Ketchum K.A."/>
            <person name="Kimmel B.E."/>
            <person name="Kodira C.D."/>
            <person name="Kraft C."/>
            <person name="Kravitz S."/>
            <person name="Kulp D."/>
            <person name="Lai Z."/>
            <person name="Lasko P."/>
            <person name="Lei Y."/>
            <person name="Levitsky A.A."/>
            <person name="Li J."/>
            <person name="Li Z."/>
            <person name="Liang Y."/>
            <person name="Lin X."/>
            <person name="Liu X."/>
            <person name="Mattei B."/>
            <person name="McIntosh T.C."/>
            <person name="McLeod M.P."/>
            <person name="McPherson D."/>
            <person name="Merkulov G."/>
            <person name="Milshina N.V."/>
            <person name="Mobarry C."/>
            <person name="Morris J."/>
            <person name="Moshrefi A."/>
            <person name="Mount S.M."/>
            <person name="Moy M."/>
            <person name="Murphy B."/>
            <person name="Murphy L."/>
            <person name="Muzny D.M."/>
            <person name="Nelson D.L."/>
            <person name="Nelson D.R."/>
            <person name="Nelson K.A."/>
            <person name="Nixon K."/>
            <person name="Nusskern D.R."/>
            <person name="Pacleb J.M."/>
            <person name="Palazzolo M."/>
            <person name="Pittman G.S."/>
            <person name="Pan S."/>
            <person name="Pollard J."/>
            <person name="Puri V."/>
            <person name="Reese M.G."/>
            <person name="Reinert K."/>
            <person name="Remington K."/>
            <person name="Saunders R.D."/>
            <person name="Scheeler F."/>
            <person name="Shen H."/>
            <person name="Shue B.C."/>
            <person name="Siden-Kiamos I."/>
            <person name="Simpson M."/>
            <person name="Skupski M.P."/>
            <person name="Smith T."/>
            <person name="Spier E."/>
            <person name="Spradling A.C."/>
            <person name="Stapleton M."/>
            <person name="Strong R."/>
            <person name="Sun E."/>
            <person name="Svirskas R."/>
            <person name="Tector C."/>
            <person name="Turner R."/>
            <person name="Venter E."/>
            <person name="Wang A.H."/>
            <person name="Wang X."/>
            <person name="Wang Z.Y."/>
            <person name="Wassarman D.A."/>
            <person name="Weinstock G.M."/>
            <person name="Weissenbach J."/>
            <person name="Williams S.M."/>
            <person name="WoodageT"/>
            <person name="Worley K.C."/>
            <person name="Wu D."/>
            <person name="Yang S."/>
            <person name="Yao Q.A."/>
            <person name="Ye J."/>
            <person name="Yeh R.F."/>
            <person name="Zaveri J.S."/>
            <person name="Zhan M."/>
            <person name="Zhang G."/>
            <person name="Zhao Q."/>
            <person name="Zheng L."/>
            <person name="Zheng X.H."/>
            <person name="Zhong F.N."/>
            <person name="Zhong W."/>
            <person name="Zhou X."/>
            <person name="Zhu S."/>
            <person name="Zhu X."/>
            <person name="Smith H.O."/>
            <person name="Gibbs R.A."/>
            <person name="Myers E.W."/>
            <person name="Rubin G.M."/>
            <person name="Venter J.C."/>
        </authorList>
    </citation>
    <scope>NUCLEOTIDE SEQUENCE [LARGE SCALE GENOMIC DNA]</scope>
    <source>
        <strain evidence="4">Berkeley</strain>
    </source>
</reference>
<name>Q8IPV8_DROME</name>
<sequence length="713" mass="80953">MSNKQSIDSRRGSHNKRTIRTSDIGTLDTDIIHTPYELMRQRNCKAEKIIKWERYPSIRPPVSKCSNDQTRNYLSESVDQGGCLDPSTKGQDAVRIWKLSPHKSTLKFYGVADGLKLPEAVKFDRTLTTSLKHANGSRRPVPKPPVPLEPKRPPQPVSLCQPYILNRQTLKEELQRMPIALQKLNPKEAFNTLFCEKREDPMDPLGVEAATNQIVSLREALDMAKPETPSKHGLRRKHWYCPSKCGEPENKCTVFEWAQYKLNPPPYDKAFFKWFQEQKVQLEREPHDYDELYKRFQACFEEKGQPDPECVAMAKCCPDMIKETKDEYGVGEGGTGGGGGTHNTKEGDGQTGSGVSGPEGVSQSGKDKEKGRVKKSDDLGDTEKDKETDKSKSTGKDNEKNKEDKEKEKDKGKDKVKDNEKEKDKGKDKVKDKDKDADTDKGKSTDEDKGKHNAKDKDKSKEKDKNNDTNQNNKKKNIADPDHEQLKPKHPGKQPKPPIENTTDTSTHNISSFISRDSDKISIQEDIIKEKGDPSAKDGVEDKPTQPSSTKPHNKKPASKKPPKGKTGEEKPQKVDEKEVKESCPPCPPVGCACTICDCLYGTKIPISPKMQSIMAEEKLREKREYLRRMRHRAYMDCTSEKPLVPQHKVDPISCDNCFCLDPKISEYCECLRALQHLQRLLGKERHRIVNNELIFNLDDLRQRIANRMCKCF</sequence>
<dbReference type="PhylomeDB" id="Q8IPV8"/>
<reference evidence="2 4" key="11">
    <citation type="journal article" date="2015" name="Genome Res.">
        <title>The Release 6 reference sequence of the Drosophila melanogaster genome.</title>
        <authorList>
            <person name="Hoskins R.A."/>
            <person name="Carlson J.W."/>
            <person name="Wan K.H."/>
            <person name="Park S."/>
            <person name="Mendez I."/>
            <person name="Galle S.E."/>
            <person name="Booth B.W."/>
            <person name="Pfeiffer B.D."/>
            <person name="George R.A."/>
            <person name="Svirskas R."/>
            <person name="Krzywinski M."/>
            <person name="Schein J."/>
            <person name="Accardo M.C."/>
            <person name="Damia E."/>
            <person name="Messina G."/>
            <person name="Mendez-Lago M."/>
            <person name="de Pablos B."/>
            <person name="Demakova O.V."/>
            <person name="Andreyeva E.N."/>
            <person name="Boldyreva L.V."/>
            <person name="Marra M."/>
            <person name="Carvalho A.B."/>
            <person name="Dimitri P."/>
            <person name="Villasante A."/>
            <person name="Zhimulev I.F."/>
            <person name="Rubin G.M."/>
            <person name="Karpen G.H."/>
            <person name="Celniker S.E."/>
        </authorList>
    </citation>
    <scope>NUCLEOTIDE SEQUENCE [LARGE SCALE GENOMIC DNA]</scope>
    <source>
        <strain evidence="4">Berkeley</strain>
    </source>
</reference>
<reference evidence="2 4" key="7">
    <citation type="journal article" date="2007" name="Science">
        <title>The Release 5.1 annotation of Drosophila melanogaster heterochromatin.</title>
        <authorList>
            <person name="Smith C.D."/>
            <person name="Shu S."/>
            <person name="Mungall C.J."/>
            <person name="Karpen G.H."/>
        </authorList>
    </citation>
    <scope>NUCLEOTIDE SEQUENCE [LARGE SCALE GENOMIC DNA]</scope>
    <source>
        <strain evidence="4">Berkeley</strain>
    </source>
</reference>
<accession>Q8IPV8</accession>